<sequence>MPRNASPFRRAPAPRTRRGRSRLTKHRRAATTVGVVLLAALLGPAGSAEAALEHTAAASHVEGVLPDGSPYVMDVPANWNGTVLLYSHGYVPDNSSNPARNAPSDYARDALLEAGYAQIGSSYPETGWVVEQALPDQLATLDKFQARFGPARRTIAWGTSMGGMITTGLAERFGGRFDGAVAMCGLEQGAVANYNNGLDTIFAIRTLLAPGSTAPLVRLPDQATALASAAELTAALDAAQATAQGRARIALAAALRNTPAWTNPAQPEPDADDYDTAQRNQFEILHQVITQTLTWRQDAEEHAGGNMSWNTGVDYARILAHSPNRQEVEELYARSGMSPRNDLAALDAAPRITADPTAVSYMSRNISFTGRLTKPMVSIHTIGDPLVPVQAEQAYAEAARDAGRSPLLRQAYVHRAGHCTFTTGEMLAAVRTLEHRIGTGQWPDTGPAALNRLAAELDPTAIHAYATYRPDPYPRPFQLPL</sequence>
<accession>A0A1N7EMN4</accession>
<gene>
    <name evidence="2" type="ORF">SAMN05444858_12521</name>
</gene>
<name>A0A1N7EMN4_9ACTN</name>
<dbReference type="Proteomes" id="UP000186004">
    <property type="component" value="Unassembled WGS sequence"/>
</dbReference>
<evidence type="ECO:0000313" key="3">
    <source>
        <dbReference type="Proteomes" id="UP000186004"/>
    </source>
</evidence>
<keyword evidence="3" id="KW-1185">Reference proteome</keyword>
<dbReference type="InterPro" id="IPR029058">
    <property type="entry name" value="AB_hydrolase_fold"/>
</dbReference>
<dbReference type="EMBL" id="FTNF01000025">
    <property type="protein sequence ID" value="SIR89334.1"/>
    <property type="molecule type" value="Genomic_DNA"/>
</dbReference>
<protein>
    <recommendedName>
        <fullName evidence="4">Prolyl oligopeptidase family protein</fullName>
    </recommendedName>
</protein>
<feature type="region of interest" description="Disordered" evidence="1">
    <location>
        <begin position="1"/>
        <end position="26"/>
    </location>
</feature>
<dbReference type="AlphaFoldDB" id="A0A1N7EMN4"/>
<dbReference type="SUPFAM" id="SSF53474">
    <property type="entry name" value="alpha/beta-Hydrolases"/>
    <property type="match status" value="1"/>
</dbReference>
<proteinExistence type="predicted"/>
<feature type="compositionally biased region" description="Basic residues" evidence="1">
    <location>
        <begin position="15"/>
        <end position="26"/>
    </location>
</feature>
<organism evidence="2 3">
    <name type="scientific">Micromonospora avicenniae</name>
    <dbReference type="NCBI Taxonomy" id="1198245"/>
    <lineage>
        <taxon>Bacteria</taxon>
        <taxon>Bacillati</taxon>
        <taxon>Actinomycetota</taxon>
        <taxon>Actinomycetes</taxon>
        <taxon>Micromonosporales</taxon>
        <taxon>Micromonosporaceae</taxon>
        <taxon>Micromonospora</taxon>
    </lineage>
</organism>
<evidence type="ECO:0000313" key="2">
    <source>
        <dbReference type="EMBL" id="SIR89334.1"/>
    </source>
</evidence>
<evidence type="ECO:0000256" key="1">
    <source>
        <dbReference type="SAM" id="MobiDB-lite"/>
    </source>
</evidence>
<dbReference type="STRING" id="1198245.SAMN05444858_12521"/>
<feature type="compositionally biased region" description="Low complexity" evidence="1">
    <location>
        <begin position="1"/>
        <end position="14"/>
    </location>
</feature>
<reference evidence="2 3" key="1">
    <citation type="submission" date="2017-01" db="EMBL/GenBank/DDBJ databases">
        <authorList>
            <person name="Mah S.A."/>
            <person name="Swanson W.J."/>
            <person name="Moy G.W."/>
            <person name="Vacquier V.D."/>
        </authorList>
    </citation>
    <scope>NUCLEOTIDE SEQUENCE [LARGE SCALE GENOMIC DNA]</scope>
    <source>
        <strain evidence="2 3">DSM 45758</strain>
    </source>
</reference>
<evidence type="ECO:0008006" key="4">
    <source>
        <dbReference type="Google" id="ProtNLM"/>
    </source>
</evidence>
<dbReference type="Gene3D" id="3.40.50.1820">
    <property type="entry name" value="alpha/beta hydrolase"/>
    <property type="match status" value="1"/>
</dbReference>